<protein>
    <recommendedName>
        <fullName evidence="10">Peptidyl-prolyl cis-trans isomerase</fullName>
        <ecNumber evidence="10">5.2.1.8</ecNumber>
    </recommendedName>
</protein>
<dbReference type="AlphaFoldDB" id="A0A173MLQ7"/>
<keyword evidence="5 9" id="KW-0697">Rotamase</keyword>
<dbReference type="InterPro" id="IPR001179">
    <property type="entry name" value="PPIase_FKBP_dom"/>
</dbReference>
<dbReference type="EMBL" id="FTOR01000014">
    <property type="protein sequence ID" value="SIT33898.1"/>
    <property type="molecule type" value="Genomic_DNA"/>
</dbReference>
<dbReference type="Gene3D" id="3.10.50.40">
    <property type="match status" value="1"/>
</dbReference>
<dbReference type="KEGG" id="fln:FLA_4458"/>
<dbReference type="RefSeq" id="WP_076382458.1">
    <property type="nucleotide sequence ID" value="NZ_AP017422.1"/>
</dbReference>
<dbReference type="GO" id="GO:0003755">
    <property type="term" value="F:peptidyl-prolyl cis-trans isomerase activity"/>
    <property type="evidence" value="ECO:0007669"/>
    <property type="project" value="UniProtKB-UniRule"/>
</dbReference>
<evidence type="ECO:0000259" key="11">
    <source>
        <dbReference type="PROSITE" id="PS50059"/>
    </source>
</evidence>
<feature type="domain" description="PPIase FKBP-type" evidence="11">
    <location>
        <begin position="7"/>
        <end position="90"/>
    </location>
</feature>
<evidence type="ECO:0000256" key="7">
    <source>
        <dbReference type="ARBA" id="ARBA00023235"/>
    </source>
</evidence>
<keyword evidence="7 9" id="KW-0413">Isomerase</keyword>
<dbReference type="GO" id="GO:0042026">
    <property type="term" value="P:protein refolding"/>
    <property type="evidence" value="ECO:0007669"/>
    <property type="project" value="UniProtKB-ARBA"/>
</dbReference>
<gene>
    <name evidence="12" type="ORF">SAMN05421788_1141</name>
</gene>
<dbReference type="PANTHER" id="PTHR47861">
    <property type="entry name" value="FKBP-TYPE PEPTIDYL-PROLYL CIS-TRANS ISOMERASE SLYD"/>
    <property type="match status" value="1"/>
</dbReference>
<dbReference type="Pfam" id="PF00254">
    <property type="entry name" value="FKBP_C"/>
    <property type="match status" value="1"/>
</dbReference>
<comment type="function">
    <text evidence="8">Also involved in hydrogenase metallocenter assembly, probably by participating in the nickel insertion step. This function in hydrogenase biosynthesis requires chaperone activity and the presence of the metal-binding domain, but not PPIase activity.</text>
</comment>
<comment type="subcellular location">
    <subcellularLocation>
        <location evidence="2">Cytoplasm</location>
    </subcellularLocation>
</comment>
<proteinExistence type="inferred from homology"/>
<dbReference type="PANTHER" id="PTHR47861:SF3">
    <property type="entry name" value="FKBP-TYPE PEPTIDYL-PROLYL CIS-TRANS ISOMERASE SLYD"/>
    <property type="match status" value="1"/>
</dbReference>
<dbReference type="PROSITE" id="PS50059">
    <property type="entry name" value="FKBP_PPIASE"/>
    <property type="match status" value="1"/>
</dbReference>
<accession>A0A173MLQ7</accession>
<comment type="catalytic activity">
    <reaction evidence="1 9 10">
        <text>[protein]-peptidylproline (omega=180) = [protein]-peptidylproline (omega=0)</text>
        <dbReference type="Rhea" id="RHEA:16237"/>
        <dbReference type="Rhea" id="RHEA-COMP:10747"/>
        <dbReference type="Rhea" id="RHEA-COMP:10748"/>
        <dbReference type="ChEBI" id="CHEBI:83833"/>
        <dbReference type="ChEBI" id="CHEBI:83834"/>
        <dbReference type="EC" id="5.2.1.8"/>
    </reaction>
</comment>
<evidence type="ECO:0000256" key="2">
    <source>
        <dbReference type="ARBA" id="ARBA00004496"/>
    </source>
</evidence>
<name>A0A173MLQ7_9BACT</name>
<evidence type="ECO:0000256" key="10">
    <source>
        <dbReference type="RuleBase" id="RU003915"/>
    </source>
</evidence>
<sequence>MQQVKKGDTVKVHYHGKLTDGTTFDSSEGREPLEFEVGSGMVIQGFDNGVLGLTAGEKRTVHIPVDQAYGPKRDDLFMEFPLDRFPADLTPEKGMVLNMSNGEGQQMPVVITDVREDVVVLDANPPLAGQDLVFDIELVEIKGGSPLIIMP</sequence>
<evidence type="ECO:0000313" key="13">
    <source>
        <dbReference type="Proteomes" id="UP000186917"/>
    </source>
</evidence>
<evidence type="ECO:0000256" key="5">
    <source>
        <dbReference type="ARBA" id="ARBA00023110"/>
    </source>
</evidence>
<dbReference type="Proteomes" id="UP000186917">
    <property type="component" value="Unassembled WGS sequence"/>
</dbReference>
<dbReference type="SUPFAM" id="SSF54534">
    <property type="entry name" value="FKBP-like"/>
    <property type="match status" value="1"/>
</dbReference>
<keyword evidence="6" id="KW-0143">Chaperone</keyword>
<keyword evidence="13" id="KW-1185">Reference proteome</keyword>
<comment type="similarity">
    <text evidence="3 10">Belongs to the FKBP-type PPIase family.</text>
</comment>
<reference evidence="13" key="1">
    <citation type="submission" date="2017-01" db="EMBL/GenBank/DDBJ databases">
        <authorList>
            <person name="Varghese N."/>
            <person name="Submissions S."/>
        </authorList>
    </citation>
    <scope>NUCLEOTIDE SEQUENCE [LARGE SCALE GENOMIC DNA]</scope>
    <source>
        <strain evidence="13">DSM 21054</strain>
    </source>
</reference>
<evidence type="ECO:0000256" key="1">
    <source>
        <dbReference type="ARBA" id="ARBA00000971"/>
    </source>
</evidence>
<organism evidence="12 13">
    <name type="scientific">Filimonas lacunae</name>
    <dbReference type="NCBI Taxonomy" id="477680"/>
    <lineage>
        <taxon>Bacteria</taxon>
        <taxon>Pseudomonadati</taxon>
        <taxon>Bacteroidota</taxon>
        <taxon>Chitinophagia</taxon>
        <taxon>Chitinophagales</taxon>
        <taxon>Chitinophagaceae</taxon>
        <taxon>Filimonas</taxon>
    </lineage>
</organism>
<evidence type="ECO:0000256" key="4">
    <source>
        <dbReference type="ARBA" id="ARBA00022490"/>
    </source>
</evidence>
<evidence type="ECO:0000256" key="9">
    <source>
        <dbReference type="PROSITE-ProRule" id="PRU00277"/>
    </source>
</evidence>
<dbReference type="EC" id="5.2.1.8" evidence="10"/>
<evidence type="ECO:0000313" key="12">
    <source>
        <dbReference type="EMBL" id="SIT33898.1"/>
    </source>
</evidence>
<dbReference type="InterPro" id="IPR046357">
    <property type="entry name" value="PPIase_dom_sf"/>
</dbReference>
<evidence type="ECO:0000256" key="3">
    <source>
        <dbReference type="ARBA" id="ARBA00006577"/>
    </source>
</evidence>
<dbReference type="OrthoDB" id="9808891at2"/>
<keyword evidence="4" id="KW-0963">Cytoplasm</keyword>
<evidence type="ECO:0000256" key="8">
    <source>
        <dbReference type="ARBA" id="ARBA00037071"/>
    </source>
</evidence>
<evidence type="ECO:0000256" key="6">
    <source>
        <dbReference type="ARBA" id="ARBA00023186"/>
    </source>
</evidence>
<dbReference type="GO" id="GO:0005737">
    <property type="term" value="C:cytoplasm"/>
    <property type="evidence" value="ECO:0007669"/>
    <property type="project" value="UniProtKB-SubCell"/>
</dbReference>
<dbReference type="STRING" id="477680.SAMN05421788_1141"/>